<dbReference type="SUPFAM" id="SSF55961">
    <property type="entry name" value="Bet v1-like"/>
    <property type="match status" value="1"/>
</dbReference>
<name>A0A9X9XDF0_9PROT</name>
<dbReference type="AlphaFoldDB" id="A0A9X9XDF0"/>
<dbReference type="EMBL" id="JAAEDL010000013">
    <property type="protein sequence ID" value="MBR0681736.1"/>
    <property type="molecule type" value="Genomic_DNA"/>
</dbReference>
<accession>A0A9X9XDF0</accession>
<sequence length="147" mass="16524">MNEAVIPSLTMVRRIKAAPAAVFEAWIRPEILARWWGPHHTMVHTAEIDARVGGNFRISLVEDSGARHTVSGTYAEIVPEQRLVFSWAWEATAELVSRVTVTFRPVPEGTEVTLVHDRFANEATATRHRRGWTESFERLAASFETAA</sequence>
<evidence type="ECO:0000313" key="3">
    <source>
        <dbReference type="EMBL" id="MBR0681736.1"/>
    </source>
</evidence>
<dbReference type="InterPro" id="IPR023393">
    <property type="entry name" value="START-like_dom_sf"/>
</dbReference>
<comment type="caution">
    <text evidence="3">The sequence shown here is derived from an EMBL/GenBank/DDBJ whole genome shotgun (WGS) entry which is preliminary data.</text>
</comment>
<protein>
    <submittedName>
        <fullName evidence="3">SRPBCC domain-containing protein</fullName>
    </submittedName>
</protein>
<dbReference type="Pfam" id="PF08327">
    <property type="entry name" value="AHSA1"/>
    <property type="match status" value="1"/>
</dbReference>
<reference evidence="3" key="1">
    <citation type="submission" date="2020-01" db="EMBL/GenBank/DDBJ databases">
        <authorList>
            <person name="Rat A."/>
        </authorList>
    </citation>
    <scope>NUCLEOTIDE SEQUENCE</scope>
    <source>
        <strain evidence="3">LMG 31228</strain>
    </source>
</reference>
<dbReference type="CDD" id="cd07814">
    <property type="entry name" value="SRPBCC_CalC_Aha1-like"/>
    <property type="match status" value="1"/>
</dbReference>
<feature type="domain" description="Activator of Hsp90 ATPase homologue 1/2-like C-terminal" evidence="2">
    <location>
        <begin position="16"/>
        <end position="143"/>
    </location>
</feature>
<proteinExistence type="inferred from homology"/>
<gene>
    <name evidence="3" type="ORF">GXW74_14675</name>
</gene>
<keyword evidence="4" id="KW-1185">Reference proteome</keyword>
<evidence type="ECO:0000259" key="2">
    <source>
        <dbReference type="Pfam" id="PF08327"/>
    </source>
</evidence>
<organism evidence="3 4">
    <name type="scientific">Neoroseomonas eburnea</name>
    <dbReference type="NCBI Taxonomy" id="1346889"/>
    <lineage>
        <taxon>Bacteria</taxon>
        <taxon>Pseudomonadati</taxon>
        <taxon>Pseudomonadota</taxon>
        <taxon>Alphaproteobacteria</taxon>
        <taxon>Acetobacterales</taxon>
        <taxon>Acetobacteraceae</taxon>
        <taxon>Neoroseomonas</taxon>
    </lineage>
</organism>
<dbReference type="Proteomes" id="UP001138709">
    <property type="component" value="Unassembled WGS sequence"/>
</dbReference>
<dbReference type="RefSeq" id="WP_211847260.1">
    <property type="nucleotide sequence ID" value="NZ_JAAEDL010000013.1"/>
</dbReference>
<dbReference type="Gene3D" id="3.30.530.20">
    <property type="match status" value="1"/>
</dbReference>
<evidence type="ECO:0000313" key="4">
    <source>
        <dbReference type="Proteomes" id="UP001138709"/>
    </source>
</evidence>
<evidence type="ECO:0000256" key="1">
    <source>
        <dbReference type="ARBA" id="ARBA00006817"/>
    </source>
</evidence>
<reference evidence="3" key="2">
    <citation type="journal article" date="2021" name="Syst. Appl. Microbiol.">
        <title>Roseomonas hellenica sp. nov., isolated from roots of wild-growing Alkanna tinctoria.</title>
        <authorList>
            <person name="Rat A."/>
            <person name="Naranjo H.D."/>
            <person name="Lebbe L."/>
            <person name="Cnockaert M."/>
            <person name="Krigas N."/>
            <person name="Grigoriadou K."/>
            <person name="Maloupa E."/>
            <person name="Willems A."/>
        </authorList>
    </citation>
    <scope>NUCLEOTIDE SEQUENCE</scope>
    <source>
        <strain evidence="3">LMG 31228</strain>
    </source>
</reference>
<comment type="similarity">
    <text evidence="1">Belongs to the AHA1 family.</text>
</comment>
<dbReference type="InterPro" id="IPR013538">
    <property type="entry name" value="ASHA1/2-like_C"/>
</dbReference>